<keyword evidence="3 5" id="KW-0238">DNA-binding</keyword>
<dbReference type="AlphaFoldDB" id="A0A5B2TSQ8"/>
<feature type="compositionally biased region" description="Basic and acidic residues" evidence="6">
    <location>
        <begin position="122"/>
        <end position="142"/>
    </location>
</feature>
<evidence type="ECO:0000313" key="9">
    <source>
        <dbReference type="EMBL" id="KAA2217173.1"/>
    </source>
</evidence>
<evidence type="ECO:0000259" key="8">
    <source>
        <dbReference type="PROSITE" id="PS51900"/>
    </source>
</evidence>
<evidence type="ECO:0000256" key="5">
    <source>
        <dbReference type="PROSITE-ProRule" id="PRU01248"/>
    </source>
</evidence>
<evidence type="ECO:0000256" key="3">
    <source>
        <dbReference type="ARBA" id="ARBA00023125"/>
    </source>
</evidence>
<dbReference type="Gene3D" id="1.10.150.130">
    <property type="match status" value="1"/>
</dbReference>
<comment type="similarity">
    <text evidence="1">Belongs to the 'phage' integrase family.</text>
</comment>
<dbReference type="PANTHER" id="PTHR30349">
    <property type="entry name" value="PHAGE INTEGRASE-RELATED"/>
    <property type="match status" value="1"/>
</dbReference>
<dbReference type="InterPro" id="IPR002104">
    <property type="entry name" value="Integrase_catalytic"/>
</dbReference>
<feature type="region of interest" description="Disordered" evidence="6">
    <location>
        <begin position="122"/>
        <end position="159"/>
    </location>
</feature>
<dbReference type="InterPro" id="IPR010998">
    <property type="entry name" value="Integrase_recombinase_N"/>
</dbReference>
<dbReference type="PROSITE" id="PS51900">
    <property type="entry name" value="CB"/>
    <property type="match status" value="1"/>
</dbReference>
<feature type="domain" description="Tyr recombinase" evidence="7">
    <location>
        <begin position="269"/>
        <end position="455"/>
    </location>
</feature>
<dbReference type="PROSITE" id="PS51898">
    <property type="entry name" value="TYR_RECOMBINASE"/>
    <property type="match status" value="1"/>
</dbReference>
<dbReference type="PANTHER" id="PTHR30349:SF41">
    <property type="entry name" value="INTEGRASE_RECOMBINASE PROTEIN MJ0367-RELATED"/>
    <property type="match status" value="1"/>
</dbReference>
<organism evidence="9 10">
    <name type="scientific">Maribacter flavus</name>
    <dbReference type="NCBI Taxonomy" id="1658664"/>
    <lineage>
        <taxon>Bacteria</taxon>
        <taxon>Pseudomonadati</taxon>
        <taxon>Bacteroidota</taxon>
        <taxon>Flavobacteriia</taxon>
        <taxon>Flavobacteriales</taxon>
        <taxon>Flavobacteriaceae</taxon>
        <taxon>Maribacter</taxon>
    </lineage>
</organism>
<gene>
    <name evidence="9" type="ORF">F0361_14505</name>
</gene>
<accession>A0A5B2TSQ8</accession>
<evidence type="ECO:0000259" key="7">
    <source>
        <dbReference type="PROSITE" id="PS51898"/>
    </source>
</evidence>
<dbReference type="InterPro" id="IPR050090">
    <property type="entry name" value="Tyrosine_recombinase_XerCD"/>
</dbReference>
<sequence>MSMISLLLQKEYEKAYVFRMKINFSEPKIYTGGVDVSRWSTLSRKEQKEALDKRWYVYYSFRNPKTGKMVRQGRIKGGANTFRTKKERYQFLAILRNNLHQLLAMGFNPYEDNSELIQKLEGDHPQKKEPSKAKKNKVDAIKVKPSSPKNPRTTKQKTADAGMEIHEALEYGLKIKRDTLAASGFGKYKNHITRFQKWLRSERPDLKGIREIDKKTVVTYLNSMLGTSSSRNRNNSRTNLSSLFTTLENNEIIEENFIKKINVLKTKPRRNKTYTTEHLEKLEVYMKENDPLLLLFIQFISYNMLRPIEVCRLRVKDIDMRDKKLFIRAKNKPVKIKIIPDILLSKLPDLSVMQPDHFLFTPYGFGEPWDLKEVDRRNYFSRRFKKIKDIFNLGDEYGLYSYRHTNIGMIYLEMSKTMTPMEVKSKLMLITGHTTLTALEKYLHDIDAELPKDYSNYLDPTFYNKETPGKK</sequence>
<dbReference type="InterPro" id="IPR044068">
    <property type="entry name" value="CB"/>
</dbReference>
<reference evidence="9 10" key="1">
    <citation type="submission" date="2019-09" db="EMBL/GenBank/DDBJ databases">
        <authorList>
            <person name="Khan S.A."/>
            <person name="Jeon C.O."/>
            <person name="Chun B.H."/>
            <person name="Jeong S.E."/>
        </authorList>
    </citation>
    <scope>NUCLEOTIDE SEQUENCE [LARGE SCALE GENOMIC DNA]</scope>
    <source>
        <strain evidence="9 10">KCTC 42508</strain>
    </source>
</reference>
<evidence type="ECO:0000256" key="6">
    <source>
        <dbReference type="SAM" id="MobiDB-lite"/>
    </source>
</evidence>
<dbReference type="InterPro" id="IPR013762">
    <property type="entry name" value="Integrase-like_cat_sf"/>
</dbReference>
<protein>
    <submittedName>
        <fullName evidence="9">Site-specific integrase</fullName>
    </submittedName>
</protein>
<comment type="caution">
    <text evidence="9">The sequence shown here is derived from an EMBL/GenBank/DDBJ whole genome shotgun (WGS) entry which is preliminary data.</text>
</comment>
<dbReference type="EMBL" id="VUOE01000002">
    <property type="protein sequence ID" value="KAA2217173.1"/>
    <property type="molecule type" value="Genomic_DNA"/>
</dbReference>
<feature type="domain" description="Core-binding (CB)" evidence="8">
    <location>
        <begin position="163"/>
        <end position="248"/>
    </location>
</feature>
<dbReference type="GO" id="GO:0006310">
    <property type="term" value="P:DNA recombination"/>
    <property type="evidence" value="ECO:0007669"/>
    <property type="project" value="UniProtKB-KW"/>
</dbReference>
<name>A0A5B2TSQ8_9FLAO</name>
<dbReference type="GO" id="GO:0003677">
    <property type="term" value="F:DNA binding"/>
    <property type="evidence" value="ECO:0007669"/>
    <property type="project" value="UniProtKB-UniRule"/>
</dbReference>
<dbReference type="SUPFAM" id="SSF56349">
    <property type="entry name" value="DNA breaking-rejoining enzymes"/>
    <property type="match status" value="1"/>
</dbReference>
<evidence type="ECO:0000256" key="4">
    <source>
        <dbReference type="ARBA" id="ARBA00023172"/>
    </source>
</evidence>
<keyword evidence="2" id="KW-0229">DNA integration</keyword>
<proteinExistence type="inferred from homology"/>
<evidence type="ECO:0000256" key="1">
    <source>
        <dbReference type="ARBA" id="ARBA00008857"/>
    </source>
</evidence>
<dbReference type="GO" id="GO:0015074">
    <property type="term" value="P:DNA integration"/>
    <property type="evidence" value="ECO:0007669"/>
    <property type="project" value="UniProtKB-KW"/>
</dbReference>
<keyword evidence="4" id="KW-0233">DNA recombination</keyword>
<evidence type="ECO:0000256" key="2">
    <source>
        <dbReference type="ARBA" id="ARBA00022908"/>
    </source>
</evidence>
<dbReference type="Proteomes" id="UP000323188">
    <property type="component" value="Unassembled WGS sequence"/>
</dbReference>
<dbReference type="Gene3D" id="1.10.443.10">
    <property type="entry name" value="Intergrase catalytic core"/>
    <property type="match status" value="1"/>
</dbReference>
<evidence type="ECO:0000313" key="10">
    <source>
        <dbReference type="Proteomes" id="UP000323188"/>
    </source>
</evidence>
<dbReference type="InterPro" id="IPR011010">
    <property type="entry name" value="DNA_brk_join_enz"/>
</dbReference>